<reference evidence="1 2" key="1">
    <citation type="submission" date="2012-09" db="EMBL/GenBank/DDBJ databases">
        <title>The Genome Sequence of Veillonella ratti ACS-216-V-COL6B.</title>
        <authorList>
            <consortium name="The Broad Institute Genome Sequencing Platform"/>
            <person name="Earl A."/>
            <person name="Ward D."/>
            <person name="Feldgarden M."/>
            <person name="Gevers D."/>
            <person name="Saerens B."/>
            <person name="Vaneechoutte M."/>
            <person name="Walker B."/>
            <person name="Young S.K."/>
            <person name="Zeng Q."/>
            <person name="Gargeya S."/>
            <person name="Fitzgerald M."/>
            <person name="Haas B."/>
            <person name="Abouelleil A."/>
            <person name="Alvarado L."/>
            <person name="Arachchi H.M."/>
            <person name="Berlin A."/>
            <person name="Chapman S.B."/>
            <person name="Goldberg J."/>
            <person name="Griggs A."/>
            <person name="Gujja S."/>
            <person name="Hansen M."/>
            <person name="Howarth C."/>
            <person name="Imamovic A."/>
            <person name="Larimer J."/>
            <person name="McCowen C."/>
            <person name="Montmayeur A."/>
            <person name="Murphy C."/>
            <person name="Neiman D."/>
            <person name="Pearson M."/>
            <person name="Priest M."/>
            <person name="Roberts A."/>
            <person name="Saif S."/>
            <person name="Shea T."/>
            <person name="Sisk P."/>
            <person name="Sykes S."/>
            <person name="Wortman J."/>
            <person name="Nusbaum C."/>
            <person name="Birren B."/>
        </authorList>
    </citation>
    <scope>NUCLEOTIDE SEQUENCE [LARGE SCALE GENOMIC DNA]</scope>
    <source>
        <strain evidence="1 2">ACS-216-V-Col6b</strain>
    </source>
</reference>
<comment type="caution">
    <text evidence="1">The sequence shown here is derived from an EMBL/GenBank/DDBJ whole genome shotgun (WGS) entry which is preliminary data.</text>
</comment>
<name>K9D380_9FIRM</name>
<accession>K9D380</accession>
<evidence type="ECO:0000313" key="1">
    <source>
        <dbReference type="EMBL" id="EKU79029.1"/>
    </source>
</evidence>
<proteinExistence type="predicted"/>
<sequence length="58" mass="7271">MKLVCKNREITVKFGCMINESEYKILFIYREKNFRNISKKFLFYKRKNHDTIYTVQIW</sequence>
<dbReference type="Proteomes" id="UP000009891">
    <property type="component" value="Unassembled WGS sequence"/>
</dbReference>
<dbReference type="HOGENOM" id="CLU_2978010_0_0_9"/>
<gene>
    <name evidence="1" type="ORF">HMPREF9282_00826</name>
</gene>
<dbReference type="STRING" id="883156.HMPREF9282_00826"/>
<keyword evidence="2" id="KW-1185">Reference proteome</keyword>
<dbReference type="AlphaFoldDB" id="K9D380"/>
<dbReference type="EMBL" id="AHAF01000003">
    <property type="protein sequence ID" value="EKU79029.1"/>
    <property type="molecule type" value="Genomic_DNA"/>
</dbReference>
<evidence type="ECO:0000313" key="2">
    <source>
        <dbReference type="Proteomes" id="UP000009891"/>
    </source>
</evidence>
<organism evidence="1 2">
    <name type="scientific">Veillonella seminalis ACS-216-V-Col6b</name>
    <dbReference type="NCBI Taxonomy" id="883156"/>
    <lineage>
        <taxon>Bacteria</taxon>
        <taxon>Bacillati</taxon>
        <taxon>Bacillota</taxon>
        <taxon>Negativicutes</taxon>
        <taxon>Veillonellales</taxon>
        <taxon>Veillonellaceae</taxon>
        <taxon>Veillonella</taxon>
    </lineage>
</organism>
<protein>
    <submittedName>
        <fullName evidence="1">Uncharacterized protein</fullName>
    </submittedName>
</protein>